<evidence type="ECO:0000313" key="3">
    <source>
        <dbReference type="EMBL" id="KRY81962.1"/>
    </source>
</evidence>
<protein>
    <submittedName>
        <fullName evidence="3">Uncharacterized protein</fullName>
    </submittedName>
</protein>
<accession>A0A0V1F6Y1</accession>
<organism evidence="3 4">
    <name type="scientific">Trichinella pseudospiralis</name>
    <name type="common">Parasitic roundworm</name>
    <dbReference type="NCBI Taxonomy" id="6337"/>
    <lineage>
        <taxon>Eukaryota</taxon>
        <taxon>Metazoa</taxon>
        <taxon>Ecdysozoa</taxon>
        <taxon>Nematoda</taxon>
        <taxon>Enoplea</taxon>
        <taxon>Dorylaimia</taxon>
        <taxon>Trichinellida</taxon>
        <taxon>Trichinellidae</taxon>
        <taxon>Trichinella</taxon>
    </lineage>
</organism>
<name>A0A0V1F6Y1_TRIPS</name>
<reference evidence="3 4" key="1">
    <citation type="submission" date="2015-01" db="EMBL/GenBank/DDBJ databases">
        <title>Evolution of Trichinella species and genotypes.</title>
        <authorList>
            <person name="Korhonen P.K."/>
            <person name="Edoardo P."/>
            <person name="Giuseppe L.R."/>
            <person name="Gasser R.B."/>
        </authorList>
    </citation>
    <scope>NUCLEOTIDE SEQUENCE [LARGE SCALE GENOMIC DNA]</scope>
    <source>
        <strain evidence="3">ISS470</strain>
    </source>
</reference>
<evidence type="ECO:0000313" key="1">
    <source>
        <dbReference type="EMBL" id="KRY81574.1"/>
    </source>
</evidence>
<comment type="caution">
    <text evidence="3">The sequence shown here is derived from an EMBL/GenBank/DDBJ whole genome shotgun (WGS) entry which is preliminary data.</text>
</comment>
<dbReference type="EMBL" id="JYDT01000195">
    <property type="protein sequence ID" value="KRY81962.1"/>
    <property type="molecule type" value="Genomic_DNA"/>
</dbReference>
<evidence type="ECO:0000313" key="2">
    <source>
        <dbReference type="EMBL" id="KRY81959.1"/>
    </source>
</evidence>
<gene>
    <name evidence="3" type="ORF">T4D_10413</name>
    <name evidence="2" type="ORF">T4D_6707</name>
    <name evidence="1" type="ORF">T4D_7476</name>
</gene>
<keyword evidence="4" id="KW-1185">Reference proteome</keyword>
<proteinExistence type="predicted"/>
<dbReference type="AlphaFoldDB" id="A0A0V1F6Y1"/>
<evidence type="ECO:0000313" key="4">
    <source>
        <dbReference type="Proteomes" id="UP000054995"/>
    </source>
</evidence>
<dbReference type="EMBL" id="JYDT01000218">
    <property type="protein sequence ID" value="KRY81574.1"/>
    <property type="molecule type" value="Genomic_DNA"/>
</dbReference>
<dbReference type="EMBL" id="JYDT01000195">
    <property type="protein sequence ID" value="KRY81959.1"/>
    <property type="molecule type" value="Genomic_DNA"/>
</dbReference>
<sequence length="79" mass="8993">MDIQILLNVLSSAYDEEHYVMAVFKLCKSTFSLTSYFFTRKCMQIFIRVLSVCLPGVSLDGYWCTVCGESAKAAMKFIE</sequence>
<dbReference type="Proteomes" id="UP000054995">
    <property type="component" value="Unassembled WGS sequence"/>
</dbReference>